<dbReference type="AlphaFoldDB" id="A0A8D8Q0H6"/>
<evidence type="ECO:0000313" key="1">
    <source>
        <dbReference type="EMBL" id="CAG6620755.1"/>
    </source>
</evidence>
<proteinExistence type="predicted"/>
<dbReference type="EMBL" id="HBUF01048462">
    <property type="protein sequence ID" value="CAG6620755.1"/>
    <property type="molecule type" value="Transcribed_RNA"/>
</dbReference>
<reference evidence="1" key="1">
    <citation type="submission" date="2021-05" db="EMBL/GenBank/DDBJ databases">
        <authorList>
            <person name="Alioto T."/>
            <person name="Alioto T."/>
            <person name="Gomez Garrido J."/>
        </authorList>
    </citation>
    <scope>NUCLEOTIDE SEQUENCE</scope>
</reference>
<protein>
    <submittedName>
        <fullName evidence="1">Uncharacterized protein</fullName>
    </submittedName>
</protein>
<name>A0A8D8Q0H6_9HEMI</name>
<sequence length="130" mass="14432">MKLFLDFSLGGWLRWPYRGCLLSLCCFQHSISAATLRRTCGGANPASGYSLCTGVGLRHPVTILAVSLTAISTSLAWHEFFHTGAAYSAAEMLRARADVRSTWGFAPHEVPVIFRRMLFRALTFCFVPMQ</sequence>
<organism evidence="1">
    <name type="scientific">Cacopsylla melanoneura</name>
    <dbReference type="NCBI Taxonomy" id="428564"/>
    <lineage>
        <taxon>Eukaryota</taxon>
        <taxon>Metazoa</taxon>
        <taxon>Ecdysozoa</taxon>
        <taxon>Arthropoda</taxon>
        <taxon>Hexapoda</taxon>
        <taxon>Insecta</taxon>
        <taxon>Pterygota</taxon>
        <taxon>Neoptera</taxon>
        <taxon>Paraneoptera</taxon>
        <taxon>Hemiptera</taxon>
        <taxon>Sternorrhyncha</taxon>
        <taxon>Psylloidea</taxon>
        <taxon>Psyllidae</taxon>
        <taxon>Psyllinae</taxon>
        <taxon>Cacopsylla</taxon>
    </lineage>
</organism>
<accession>A0A8D8Q0H6</accession>